<organism evidence="2 3">
    <name type="scientific">Gilliamella apicola</name>
    <dbReference type="NCBI Taxonomy" id="1196095"/>
    <lineage>
        <taxon>Bacteria</taxon>
        <taxon>Pseudomonadati</taxon>
        <taxon>Pseudomonadota</taxon>
        <taxon>Gammaproteobacteria</taxon>
        <taxon>Orbales</taxon>
        <taxon>Orbaceae</taxon>
        <taxon>Gilliamella</taxon>
    </lineage>
</organism>
<accession>A0A556SSB9</accession>
<name>A0A556SSB9_9GAMM</name>
<proteinExistence type="predicted"/>
<dbReference type="Proteomes" id="UP000319483">
    <property type="component" value="Unassembled WGS sequence"/>
</dbReference>
<comment type="caution">
    <text evidence="2">The sequence shown here is derived from an EMBL/GenBank/DDBJ whole genome shotgun (WGS) entry which is preliminary data.</text>
</comment>
<feature type="signal peptide" evidence="1">
    <location>
        <begin position="1"/>
        <end position="19"/>
    </location>
</feature>
<protein>
    <submittedName>
        <fullName evidence="2">Uncharacterized protein</fullName>
    </submittedName>
</protein>
<reference evidence="2 3" key="1">
    <citation type="submission" date="2019-07" db="EMBL/GenBank/DDBJ databases">
        <title>Gilliamella genomes.</title>
        <authorList>
            <person name="Zheng H."/>
        </authorList>
    </citation>
    <scope>NUCLEOTIDE SEQUENCE [LARGE SCALE GENOMIC DNA]</scope>
    <source>
        <strain evidence="2 3">W8127</strain>
    </source>
</reference>
<dbReference type="EMBL" id="VMHM01000004">
    <property type="protein sequence ID" value="TSK04042.1"/>
    <property type="molecule type" value="Genomic_DNA"/>
</dbReference>
<evidence type="ECO:0000256" key="1">
    <source>
        <dbReference type="SAM" id="SignalP"/>
    </source>
</evidence>
<keyword evidence="1" id="KW-0732">Signal</keyword>
<feature type="chain" id="PRO_5021811448" evidence="1">
    <location>
        <begin position="20"/>
        <end position="114"/>
    </location>
</feature>
<evidence type="ECO:0000313" key="2">
    <source>
        <dbReference type="EMBL" id="TSK04042.1"/>
    </source>
</evidence>
<sequence length="114" mass="13268">MRKLSILMLLVSLPLMSHAQELDCKAWSLDKAKEWLKSSNIVDSQNLSESKMRITLLATEQKSKNLYTQIYHFIFYDNQNKAYDVITKSNASKTECFGDVDSYFISKRQINHLN</sequence>
<gene>
    <name evidence="2" type="ORF">FPQ15_03415</name>
</gene>
<evidence type="ECO:0000313" key="3">
    <source>
        <dbReference type="Proteomes" id="UP000319483"/>
    </source>
</evidence>
<dbReference type="AlphaFoldDB" id="A0A556SSB9"/>
<dbReference type="RefSeq" id="WP_144091512.1">
    <property type="nucleotide sequence ID" value="NZ_CAMLAP010000063.1"/>
</dbReference>